<sequence>MAYSCYMEIRKFRDDKIKQASHDHIKLNQLHDEIMKKVIHLALSQTAEKLGPLPCPFSFFVMGSAGRLEQSIWSDQDHGIIYQDDRVETKVYFLELGKEISKGLFQAGYSYCDGGVMASNPLWCKSLYEWHHQLMKWIFEFSWESVRYLLIFIDARTLLGDEGFVDTLKNQIYQTANKDQLVKKMLNNTKYLKNGINVFGKLVTETHGPYAGLLNIKEIGILPYVNAVRLIAIKENLLTTPTLERLDTLSELHFSDIDIDFFKDQFIRLLNFRLIYCNQTNYDSGHYLPVAHLSREQSKELKDMIKNGSALFHSVRKLIEKEDSHANE</sequence>
<protein>
    <recommendedName>
        <fullName evidence="5">CBS domain-containing protein</fullName>
    </recommendedName>
</protein>
<dbReference type="EMBL" id="JAGYPF010000003">
    <property type="protein sequence ID" value="MBS4213694.1"/>
    <property type="molecule type" value="Genomic_DNA"/>
</dbReference>
<dbReference type="InterPro" id="IPR005105">
    <property type="entry name" value="GlnD_Uridyltrans_N"/>
</dbReference>
<proteinExistence type="predicted"/>
<dbReference type="Pfam" id="PF03445">
    <property type="entry name" value="DUF294"/>
    <property type="match status" value="1"/>
</dbReference>
<reference evidence="3" key="1">
    <citation type="submission" date="2021-05" db="EMBL/GenBank/DDBJ databases">
        <title>Novel Bacillus species.</title>
        <authorList>
            <person name="Liu G."/>
        </authorList>
    </citation>
    <scope>NUCLEOTIDE SEQUENCE</scope>
    <source>
        <strain evidence="3">FJAT-49825</strain>
    </source>
</reference>
<dbReference type="Proteomes" id="UP000679749">
    <property type="component" value="Unassembled WGS sequence"/>
</dbReference>
<evidence type="ECO:0000313" key="4">
    <source>
        <dbReference type="Proteomes" id="UP000679749"/>
    </source>
</evidence>
<gene>
    <name evidence="3" type="ORF">KHA99_14660</name>
</gene>
<dbReference type="GO" id="GO:0008773">
    <property type="term" value="F:[protein-PII] uridylyltransferase activity"/>
    <property type="evidence" value="ECO:0007669"/>
    <property type="project" value="InterPro"/>
</dbReference>
<name>A0A942U8Z4_9BACI</name>
<dbReference type="RefSeq" id="WP_213118222.1">
    <property type="nucleotide sequence ID" value="NZ_JAGYPF010000003.1"/>
</dbReference>
<evidence type="ECO:0000259" key="1">
    <source>
        <dbReference type="Pfam" id="PF03445"/>
    </source>
</evidence>
<dbReference type="InterPro" id="IPR018821">
    <property type="entry name" value="DUF294_put_nucleoTrafse_sb-bd"/>
</dbReference>
<dbReference type="Pfam" id="PF10335">
    <property type="entry name" value="DUF294_C"/>
    <property type="match status" value="1"/>
</dbReference>
<accession>A0A942U8Z4</accession>
<feature type="domain" description="Protein-PII uridylyltransferase N-terminal" evidence="1">
    <location>
        <begin position="27"/>
        <end position="139"/>
    </location>
</feature>
<dbReference type="CDD" id="cd05401">
    <property type="entry name" value="NT_GlnE_GlnD_like"/>
    <property type="match status" value="1"/>
</dbReference>
<evidence type="ECO:0000313" key="3">
    <source>
        <dbReference type="EMBL" id="MBS4213694.1"/>
    </source>
</evidence>
<organism evidence="3 4">
    <name type="scientific">Neobacillus rhizophilus</name>
    <dbReference type="NCBI Taxonomy" id="2833579"/>
    <lineage>
        <taxon>Bacteria</taxon>
        <taxon>Bacillati</taxon>
        <taxon>Bacillota</taxon>
        <taxon>Bacilli</taxon>
        <taxon>Bacillales</taxon>
        <taxon>Bacillaceae</taxon>
        <taxon>Neobacillus</taxon>
    </lineage>
</organism>
<feature type="domain" description="DUF294" evidence="2">
    <location>
        <begin position="180"/>
        <end position="311"/>
    </location>
</feature>
<comment type="caution">
    <text evidence="3">The sequence shown here is derived from an EMBL/GenBank/DDBJ whole genome shotgun (WGS) entry which is preliminary data.</text>
</comment>
<keyword evidence="4" id="KW-1185">Reference proteome</keyword>
<evidence type="ECO:0008006" key="5">
    <source>
        <dbReference type="Google" id="ProtNLM"/>
    </source>
</evidence>
<dbReference type="AlphaFoldDB" id="A0A942U8Z4"/>
<evidence type="ECO:0000259" key="2">
    <source>
        <dbReference type="Pfam" id="PF10335"/>
    </source>
</evidence>